<protein>
    <recommendedName>
        <fullName evidence="3">Nose resistant-to-fluoxetine protein N-terminal domain-containing protein</fullName>
    </recommendedName>
</protein>
<accession>A0A9P0FL03</accession>
<dbReference type="Pfam" id="PF20146">
    <property type="entry name" value="NRF"/>
    <property type="match status" value="1"/>
</dbReference>
<dbReference type="EMBL" id="OV121137">
    <property type="protein sequence ID" value="CAH0558920.1"/>
    <property type="molecule type" value="Genomic_DNA"/>
</dbReference>
<dbReference type="InterPro" id="IPR052728">
    <property type="entry name" value="O2_lipid_transport_reg"/>
</dbReference>
<evidence type="ECO:0000313" key="5">
    <source>
        <dbReference type="Proteomes" id="UP001154078"/>
    </source>
</evidence>
<proteinExistence type="predicted"/>
<keyword evidence="1" id="KW-0812">Transmembrane</keyword>
<evidence type="ECO:0000256" key="1">
    <source>
        <dbReference type="SAM" id="Phobius"/>
    </source>
</evidence>
<sequence length="310" mass="35111">MFRIVLMCLVISLSDANKKLLSDNLENVNIDITELWGRFPLNLMKNGTQISQKCRVAYDHYLEGLNNFNLDDLKMWDSTGKLPSGILSGNINQFGDFDECMGLKNGKYCLADIDIKPAMKGVFASYKGYVHSFFPIKDTLNDSNHRTPGFSMIKWGFCIPKDCSNVDLEKSLQEHLGFEAKVKSNMCQVGSPIKSKASIGLQITRWYFAILLVLVVTASIMHSKLQNSKNIFSKILFCFAFQRNFESLTTVKDEKEEFSSIHGFRALSAIALLGTHKSMALLFNPYINRVKLAEVIFLYSIFCFILNTIL</sequence>
<feature type="signal peptide" evidence="2">
    <location>
        <begin position="1"/>
        <end position="16"/>
    </location>
</feature>
<feature type="domain" description="Nose resistant-to-fluoxetine protein N-terminal" evidence="3">
    <location>
        <begin position="51"/>
        <end position="189"/>
    </location>
</feature>
<keyword evidence="1" id="KW-0472">Membrane</keyword>
<dbReference type="Proteomes" id="UP001154078">
    <property type="component" value="Chromosome 6"/>
</dbReference>
<dbReference type="AlphaFoldDB" id="A0A9P0FL03"/>
<keyword evidence="5" id="KW-1185">Reference proteome</keyword>
<feature type="transmembrane region" description="Helical" evidence="1">
    <location>
        <begin position="206"/>
        <end position="225"/>
    </location>
</feature>
<dbReference type="InterPro" id="IPR006621">
    <property type="entry name" value="Nose-resist-to-fluoxetine_N"/>
</dbReference>
<dbReference type="SMART" id="SM00703">
    <property type="entry name" value="NRF"/>
    <property type="match status" value="1"/>
</dbReference>
<evidence type="ECO:0000256" key="2">
    <source>
        <dbReference type="SAM" id="SignalP"/>
    </source>
</evidence>
<keyword evidence="2" id="KW-0732">Signal</keyword>
<dbReference type="PANTHER" id="PTHR11161:SF4">
    <property type="entry name" value="DROP DEAD"/>
    <property type="match status" value="1"/>
</dbReference>
<dbReference type="OrthoDB" id="4794873at2759"/>
<evidence type="ECO:0000259" key="3">
    <source>
        <dbReference type="SMART" id="SM00703"/>
    </source>
</evidence>
<reference evidence="4" key="1">
    <citation type="submission" date="2021-12" db="EMBL/GenBank/DDBJ databases">
        <authorList>
            <person name="King R."/>
        </authorList>
    </citation>
    <scope>NUCLEOTIDE SEQUENCE</scope>
</reference>
<organism evidence="4 5">
    <name type="scientific">Brassicogethes aeneus</name>
    <name type="common">Rape pollen beetle</name>
    <name type="synonym">Meligethes aeneus</name>
    <dbReference type="NCBI Taxonomy" id="1431903"/>
    <lineage>
        <taxon>Eukaryota</taxon>
        <taxon>Metazoa</taxon>
        <taxon>Ecdysozoa</taxon>
        <taxon>Arthropoda</taxon>
        <taxon>Hexapoda</taxon>
        <taxon>Insecta</taxon>
        <taxon>Pterygota</taxon>
        <taxon>Neoptera</taxon>
        <taxon>Endopterygota</taxon>
        <taxon>Coleoptera</taxon>
        <taxon>Polyphaga</taxon>
        <taxon>Cucujiformia</taxon>
        <taxon>Nitidulidae</taxon>
        <taxon>Meligethinae</taxon>
        <taxon>Brassicogethes</taxon>
    </lineage>
</organism>
<feature type="chain" id="PRO_5040158601" description="Nose resistant-to-fluoxetine protein N-terminal domain-containing protein" evidence="2">
    <location>
        <begin position="17"/>
        <end position="310"/>
    </location>
</feature>
<name>A0A9P0FL03_BRAAE</name>
<dbReference type="PANTHER" id="PTHR11161">
    <property type="entry name" value="O-ACYLTRANSFERASE"/>
    <property type="match status" value="1"/>
</dbReference>
<gene>
    <name evidence="4" type="ORF">MELIAE_LOCUS9135</name>
</gene>
<evidence type="ECO:0000313" key="4">
    <source>
        <dbReference type="EMBL" id="CAH0558920.1"/>
    </source>
</evidence>
<feature type="transmembrane region" description="Helical" evidence="1">
    <location>
        <begin position="292"/>
        <end position="309"/>
    </location>
</feature>
<keyword evidence="1" id="KW-1133">Transmembrane helix</keyword>